<keyword evidence="5" id="KW-0238">DNA-binding</keyword>
<reference evidence="12" key="1">
    <citation type="submission" date="2023-07" db="EMBL/GenBank/DDBJ databases">
        <authorList>
            <consortium name="AG Swart"/>
            <person name="Singh M."/>
            <person name="Singh A."/>
            <person name="Seah K."/>
            <person name="Emmerich C."/>
        </authorList>
    </citation>
    <scope>NUCLEOTIDE SEQUENCE</scope>
    <source>
        <strain evidence="12">DP1</strain>
    </source>
</reference>
<dbReference type="Proteomes" id="UP001295684">
    <property type="component" value="Unassembled WGS sequence"/>
</dbReference>
<dbReference type="SMART" id="SM00717">
    <property type="entry name" value="SANT"/>
    <property type="match status" value="2"/>
</dbReference>
<keyword evidence="8" id="KW-0175">Coiled coil</keyword>
<keyword evidence="3" id="KW-0747">Spliceosome</keyword>
<feature type="domain" description="Myb-like" evidence="10">
    <location>
        <begin position="2"/>
        <end position="53"/>
    </location>
</feature>
<dbReference type="GO" id="GO:0000974">
    <property type="term" value="C:Prp19 complex"/>
    <property type="evidence" value="ECO:0007669"/>
    <property type="project" value="InterPro"/>
</dbReference>
<dbReference type="FunFam" id="1.10.10.60:FF:000021">
    <property type="entry name" value="CDC5 cell division cycle 5-like"/>
    <property type="match status" value="1"/>
</dbReference>
<evidence type="ECO:0008006" key="14">
    <source>
        <dbReference type="Google" id="ProtNLM"/>
    </source>
</evidence>
<feature type="coiled-coil region" evidence="8">
    <location>
        <begin position="492"/>
        <end position="524"/>
    </location>
</feature>
<dbReference type="PANTHER" id="PTHR45885">
    <property type="entry name" value="CELL DIVISION CYCLE 5-LIKE PROTEIN"/>
    <property type="match status" value="1"/>
</dbReference>
<dbReference type="PANTHER" id="PTHR45885:SF1">
    <property type="entry name" value="CELL DIVISION CYCLE 5-LIKE PROTEIN"/>
    <property type="match status" value="1"/>
</dbReference>
<dbReference type="InterPro" id="IPR001005">
    <property type="entry name" value="SANT/Myb"/>
</dbReference>
<keyword evidence="6" id="KW-0508">mRNA splicing</keyword>
<gene>
    <name evidence="12" type="ORF">ECRASSUSDP1_LOCUS28608</name>
</gene>
<feature type="compositionally biased region" description="Basic and acidic residues" evidence="9">
    <location>
        <begin position="110"/>
        <end position="124"/>
    </location>
</feature>
<dbReference type="GO" id="GO:0003677">
    <property type="term" value="F:DNA binding"/>
    <property type="evidence" value="ECO:0007669"/>
    <property type="project" value="UniProtKB-KW"/>
</dbReference>
<evidence type="ECO:0000256" key="5">
    <source>
        <dbReference type="ARBA" id="ARBA00023125"/>
    </source>
</evidence>
<proteinExistence type="inferred from homology"/>
<feature type="domain" description="Myb-like" evidence="10">
    <location>
        <begin position="54"/>
        <end position="103"/>
    </location>
</feature>
<organism evidence="12 13">
    <name type="scientific">Euplotes crassus</name>
    <dbReference type="NCBI Taxonomy" id="5936"/>
    <lineage>
        <taxon>Eukaryota</taxon>
        <taxon>Sar</taxon>
        <taxon>Alveolata</taxon>
        <taxon>Ciliophora</taxon>
        <taxon>Intramacronucleata</taxon>
        <taxon>Spirotrichea</taxon>
        <taxon>Hypotrichia</taxon>
        <taxon>Euplotida</taxon>
        <taxon>Euplotidae</taxon>
        <taxon>Moneuplotes</taxon>
    </lineage>
</organism>
<dbReference type="Gene3D" id="1.10.10.60">
    <property type="entry name" value="Homeodomain-like"/>
    <property type="match status" value="2"/>
</dbReference>
<dbReference type="InterPro" id="IPR047242">
    <property type="entry name" value="CDC5L/Cef1"/>
</dbReference>
<keyword evidence="13" id="KW-1185">Reference proteome</keyword>
<dbReference type="Pfam" id="PF11831">
    <property type="entry name" value="Myb_Cef"/>
    <property type="match status" value="1"/>
</dbReference>
<dbReference type="InterPro" id="IPR009057">
    <property type="entry name" value="Homeodomain-like_sf"/>
</dbReference>
<evidence type="ECO:0000256" key="8">
    <source>
        <dbReference type="SAM" id="Coils"/>
    </source>
</evidence>
<keyword evidence="4" id="KW-0677">Repeat</keyword>
<evidence type="ECO:0000256" key="9">
    <source>
        <dbReference type="SAM" id="MobiDB-lite"/>
    </source>
</evidence>
<keyword evidence="7" id="KW-0539">Nucleus</keyword>
<dbReference type="InterPro" id="IPR021786">
    <property type="entry name" value="Cdc5p/Cef1_C"/>
</dbReference>
<dbReference type="EMBL" id="CAMPGE010029505">
    <property type="protein sequence ID" value="CAI2386982.1"/>
    <property type="molecule type" value="Genomic_DNA"/>
</dbReference>
<evidence type="ECO:0000313" key="13">
    <source>
        <dbReference type="Proteomes" id="UP001295684"/>
    </source>
</evidence>
<dbReference type="SUPFAM" id="SSF46689">
    <property type="entry name" value="Homeodomain-like"/>
    <property type="match status" value="1"/>
</dbReference>
<comment type="caution">
    <text evidence="12">The sequence shown here is derived from an EMBL/GenBank/DDBJ whole genome shotgun (WGS) entry which is preliminary data.</text>
</comment>
<protein>
    <recommendedName>
        <fullName evidence="14">Cell division cycle 5-like protein</fullName>
    </recommendedName>
</protein>
<accession>A0AAD1Y9D1</accession>
<dbReference type="InterPro" id="IPR017930">
    <property type="entry name" value="Myb_dom"/>
</dbReference>
<evidence type="ECO:0000256" key="7">
    <source>
        <dbReference type="ARBA" id="ARBA00023242"/>
    </source>
</evidence>
<dbReference type="CDD" id="cd00167">
    <property type="entry name" value="SANT"/>
    <property type="match status" value="1"/>
</dbReference>
<dbReference type="GO" id="GO:0000398">
    <property type="term" value="P:mRNA splicing, via spliceosome"/>
    <property type="evidence" value="ECO:0007669"/>
    <property type="project" value="InterPro"/>
</dbReference>
<feature type="region of interest" description="Disordered" evidence="9">
    <location>
        <begin position="400"/>
        <end position="426"/>
    </location>
</feature>
<sequence length="757" mass="87906">MRSLMKGGIWKNTEDEILKACVMKYGPNQWSRISSLIVRKSAKECKARWYEWLDPRIKKTEWTREEEEKLLYLAKIFPAQWRTIAPRIGRTPTQCIEHYERLLDQAQGKSEMDENDPRKLRPGEIDPNPETKPAKPDAIHMDEDEKEMLQEARARLANTKEKQLSHAKRLSELQKKRELKVAGIEIDIRREIKGVDYNQGVPFERKVQTGRYEIEDELLPPPTNAEIGTYVEKRRDEEEKKRKELDKDKMKKMKIKNLPKAVDIVSKMNDANTLAFKTKLNLPAAQISDQEIDTISKMNKEKANALSSSNNDSTKALLGEMSQREQTPMAMRTPMVQNSLMSEAKRTHDIMNAETPLVGGEGPQAGVGLITQSLKNTISQTPNAYVVQSMQRPDSILRPKDTATRMLPPGAITPARPGAAKPDGETYEADSAWESNSLAPSLTAKEQKYQELMEEKRNKLDLLNSFKSMPKPKNQYQMEVDDIEELDDSELVQKQEQQIEDRELTKKRLEEEAFKREVEQFKRQSQVIQMGLPRPSIINFEEFKATSKPSQAERLINDEMSRILIHDNSKFPLEQTKPVNRVLKDYPEYSLRELERANQLIQDEMAQQEDYSNQDEVISNYEDRISSLLSMKYTPSLKSINELATLSPAQQKETLETDEKFVKKQLQKELKKVKKAEDELKNKYTSLTSSQKERSEKIHSLYKEIEKKARQLEVFKTIQTLESKIQRARVEEQNKYLRQQLAKEKDLQNEYYRLTHK</sequence>
<feature type="region of interest" description="Disordered" evidence="9">
    <location>
        <begin position="106"/>
        <end position="137"/>
    </location>
</feature>
<dbReference type="PROSITE" id="PS51294">
    <property type="entry name" value="HTH_MYB"/>
    <property type="match status" value="2"/>
</dbReference>
<dbReference type="Pfam" id="PF13921">
    <property type="entry name" value="Myb_DNA-bind_6"/>
    <property type="match status" value="1"/>
</dbReference>
<evidence type="ECO:0000259" key="11">
    <source>
        <dbReference type="PROSITE" id="PS51294"/>
    </source>
</evidence>
<evidence type="ECO:0000256" key="4">
    <source>
        <dbReference type="ARBA" id="ARBA00022737"/>
    </source>
</evidence>
<evidence type="ECO:0000259" key="10">
    <source>
        <dbReference type="PROSITE" id="PS50090"/>
    </source>
</evidence>
<feature type="coiled-coil region" evidence="8">
    <location>
        <begin position="659"/>
        <end position="686"/>
    </location>
</feature>
<feature type="domain" description="HTH myb-type" evidence="11">
    <location>
        <begin position="1"/>
        <end position="57"/>
    </location>
</feature>
<feature type="domain" description="HTH myb-type" evidence="11">
    <location>
        <begin position="58"/>
        <end position="107"/>
    </location>
</feature>
<evidence type="ECO:0000256" key="3">
    <source>
        <dbReference type="ARBA" id="ARBA00022728"/>
    </source>
</evidence>
<dbReference type="CDD" id="cd11659">
    <property type="entry name" value="SANT_CDC5_II"/>
    <property type="match status" value="1"/>
</dbReference>
<evidence type="ECO:0000256" key="2">
    <source>
        <dbReference type="ARBA" id="ARBA00022664"/>
    </source>
</evidence>
<evidence type="ECO:0000256" key="1">
    <source>
        <dbReference type="ARBA" id="ARBA00010506"/>
    </source>
</evidence>
<keyword evidence="2" id="KW-0507">mRNA processing</keyword>
<dbReference type="PROSITE" id="PS50090">
    <property type="entry name" value="MYB_LIKE"/>
    <property type="match status" value="2"/>
</dbReference>
<dbReference type="AlphaFoldDB" id="A0AAD1Y9D1"/>
<name>A0AAD1Y9D1_EUPCR</name>
<comment type="similarity">
    <text evidence="1">Belongs to the CEF1 family.</text>
</comment>
<evidence type="ECO:0000313" key="12">
    <source>
        <dbReference type="EMBL" id="CAI2386982.1"/>
    </source>
</evidence>
<evidence type="ECO:0000256" key="6">
    <source>
        <dbReference type="ARBA" id="ARBA00023187"/>
    </source>
</evidence>
<dbReference type="InterPro" id="IPR047240">
    <property type="entry name" value="SANT_CDC5L_II"/>
</dbReference>
<dbReference type="GO" id="GO:0005681">
    <property type="term" value="C:spliceosomal complex"/>
    <property type="evidence" value="ECO:0007669"/>
    <property type="project" value="UniProtKB-KW"/>
</dbReference>